<keyword evidence="3" id="KW-0378">Hydrolase</keyword>
<evidence type="ECO:0000313" key="4">
    <source>
        <dbReference type="Proteomes" id="UP001549799"/>
    </source>
</evidence>
<dbReference type="InterPro" id="IPR001466">
    <property type="entry name" value="Beta-lactam-related"/>
</dbReference>
<dbReference type="Proteomes" id="UP001549799">
    <property type="component" value="Unassembled WGS sequence"/>
</dbReference>
<dbReference type="EMBL" id="JBEXAE010000012">
    <property type="protein sequence ID" value="MET6992071.1"/>
    <property type="molecule type" value="Genomic_DNA"/>
</dbReference>
<dbReference type="PANTHER" id="PTHR46825">
    <property type="entry name" value="D-ALANYL-D-ALANINE-CARBOXYPEPTIDASE/ENDOPEPTIDASE AMPH"/>
    <property type="match status" value="1"/>
</dbReference>
<evidence type="ECO:0000313" key="3">
    <source>
        <dbReference type="EMBL" id="MET6992071.1"/>
    </source>
</evidence>
<reference evidence="3 4" key="1">
    <citation type="submission" date="2024-07" db="EMBL/GenBank/DDBJ databases">
        <title>The genome sequence of type strain Sediminicola arcticus GDMCC 1.2805.</title>
        <authorList>
            <person name="Liu Y."/>
        </authorList>
    </citation>
    <scope>NUCLEOTIDE SEQUENCE [LARGE SCALE GENOMIC DNA]</scope>
    <source>
        <strain evidence="3 4">GDMCC 1.2805</strain>
    </source>
</reference>
<dbReference type="InterPro" id="IPR012338">
    <property type="entry name" value="Beta-lactam/transpept-like"/>
</dbReference>
<name>A0ABV2SY60_9FLAO</name>
<dbReference type="Gene3D" id="3.40.710.10">
    <property type="entry name" value="DD-peptidase/beta-lactamase superfamily"/>
    <property type="match status" value="1"/>
</dbReference>
<dbReference type="InterPro" id="IPR021860">
    <property type="entry name" value="Peptidase_S12_Pab87-rel_C"/>
</dbReference>
<dbReference type="Pfam" id="PF11954">
    <property type="entry name" value="DUF3471"/>
    <property type="match status" value="1"/>
</dbReference>
<dbReference type="InterPro" id="IPR050491">
    <property type="entry name" value="AmpC-like"/>
</dbReference>
<dbReference type="Gene3D" id="2.40.128.600">
    <property type="match status" value="1"/>
</dbReference>
<feature type="domain" description="Peptidase S12 Pab87-related C-terminal" evidence="2">
    <location>
        <begin position="405"/>
        <end position="496"/>
    </location>
</feature>
<dbReference type="Pfam" id="PF00144">
    <property type="entry name" value="Beta-lactamase"/>
    <property type="match status" value="1"/>
</dbReference>
<accession>A0ABV2SY60</accession>
<evidence type="ECO:0000259" key="2">
    <source>
        <dbReference type="Pfam" id="PF11954"/>
    </source>
</evidence>
<protein>
    <submittedName>
        <fullName evidence="3">Serine hydrolase</fullName>
    </submittedName>
</protein>
<sequence length="600" mass="68484">MRNILITLFAIISISSVLAQQDKRLKGLEKELNEILKATKIPSFTVAIVEGKKIIYAKGFGYRDYENKIPADTNTLYAIGSSSKAFTSSILGQLRQEDKISFEESPVKYVPDLKFYNDQMNNNIIIKDLMSHRTGLPRHDYSWYLFPTNNKDSLLLRVEHQEPFIGVREQWHYNNFMFLAQGVIAERITGKSWEENIKERFFKPLGMTRSSVSIEELEKSSNAAIGYELKKDSIISKMDYYHIAGMSPAGSINSSVNEMSNWLITWINKGKFNDDQILPEAYIDEAISSQMVISGALPDKEFPDMHLSNYGYAWFLSSYRGHYRVEHGGNIDGFSSNVAFFPSDSIGIVVLTNQNGSAVPGLVRNTVADRMLKTQKTDWAKRFTERKLKAKKEEEEAKSETTSSKIENTKPSHILQDYTSKYSHPGYGEFNIINKNDSLFANFKLKTLYLKHVHYDIFEPFEVTKTGIDTTDTGLLRLNFITNDSGEISLVRMKVEGALDHPIEFILKPNIIDVDKAILEKYVGDYELSGTTIKVYIKNESKLYLFVNGQPEYELLATDKHKFSFKTLEGYKVEFVESDDESITEIILTQPNGTFKATRK</sequence>
<dbReference type="PANTHER" id="PTHR46825:SF15">
    <property type="entry name" value="BETA-LACTAMASE-RELATED DOMAIN-CONTAINING PROTEIN"/>
    <property type="match status" value="1"/>
</dbReference>
<gene>
    <name evidence="3" type="ORF">ABXZ36_15595</name>
</gene>
<dbReference type="GO" id="GO:0016787">
    <property type="term" value="F:hydrolase activity"/>
    <property type="evidence" value="ECO:0007669"/>
    <property type="project" value="UniProtKB-KW"/>
</dbReference>
<evidence type="ECO:0000259" key="1">
    <source>
        <dbReference type="Pfam" id="PF00144"/>
    </source>
</evidence>
<dbReference type="SUPFAM" id="SSF56601">
    <property type="entry name" value="beta-lactamase/transpeptidase-like"/>
    <property type="match status" value="1"/>
</dbReference>
<keyword evidence="4" id="KW-1185">Reference proteome</keyword>
<comment type="caution">
    <text evidence="3">The sequence shown here is derived from an EMBL/GenBank/DDBJ whole genome shotgun (WGS) entry which is preliminary data.</text>
</comment>
<dbReference type="RefSeq" id="WP_354616612.1">
    <property type="nucleotide sequence ID" value="NZ_JBEXAE010000012.1"/>
</dbReference>
<proteinExistence type="predicted"/>
<organism evidence="3 4">
    <name type="scientific">Sediminicola arcticus</name>
    <dbReference type="NCBI Taxonomy" id="1574308"/>
    <lineage>
        <taxon>Bacteria</taxon>
        <taxon>Pseudomonadati</taxon>
        <taxon>Bacteroidota</taxon>
        <taxon>Flavobacteriia</taxon>
        <taxon>Flavobacteriales</taxon>
        <taxon>Flavobacteriaceae</taxon>
        <taxon>Sediminicola</taxon>
    </lineage>
</organism>
<feature type="domain" description="Beta-lactamase-related" evidence="1">
    <location>
        <begin position="33"/>
        <end position="367"/>
    </location>
</feature>